<dbReference type="EMBL" id="KB103138">
    <property type="protein sequence ID" value="ELK34583.1"/>
    <property type="molecule type" value="Genomic_DNA"/>
</dbReference>
<dbReference type="Gene3D" id="3.40.950.10">
    <property type="entry name" value="Fe-only Hydrogenase (Larger Subunit), Chain L, domain 3"/>
    <property type="match status" value="1"/>
</dbReference>
<protein>
    <submittedName>
        <fullName evidence="3">Nuclear prelamin A recognition factor</fullName>
    </submittedName>
</protein>
<evidence type="ECO:0000313" key="4">
    <source>
        <dbReference type="Proteomes" id="UP000010556"/>
    </source>
</evidence>
<accession>L5MA26</accession>
<evidence type="ECO:0000259" key="2">
    <source>
        <dbReference type="Pfam" id="PF02906"/>
    </source>
</evidence>
<dbReference type="AlphaFoldDB" id="L5MA26"/>
<proteinExistence type="inferred from homology"/>
<dbReference type="SUPFAM" id="SSF53920">
    <property type="entry name" value="Fe-only hydrogenase"/>
    <property type="match status" value="1"/>
</dbReference>
<sequence>MHPEGSAASSKALGRTVLDMKIAVNFSILVSQKEFVHRYCQHREEEPWLPMMTSACPSWD</sequence>
<dbReference type="InterPro" id="IPR009016">
    <property type="entry name" value="Fe_hydrogenase"/>
</dbReference>
<gene>
    <name evidence="3" type="ORF">MDA_GLEAN10025092</name>
</gene>
<feature type="domain" description="Iron hydrogenase large subunit C-terminal" evidence="2">
    <location>
        <begin position="10"/>
        <end position="59"/>
    </location>
</feature>
<dbReference type="Pfam" id="PF02906">
    <property type="entry name" value="Fe_hyd_lg_C"/>
    <property type="match status" value="1"/>
</dbReference>
<evidence type="ECO:0000313" key="3">
    <source>
        <dbReference type="EMBL" id="ELK34583.1"/>
    </source>
</evidence>
<keyword evidence="4" id="KW-1185">Reference proteome</keyword>
<dbReference type="InterPro" id="IPR004108">
    <property type="entry name" value="Fe_hydrogenase_lsu_C"/>
</dbReference>
<dbReference type="Proteomes" id="UP000010556">
    <property type="component" value="Unassembled WGS sequence"/>
</dbReference>
<comment type="similarity">
    <text evidence="1">Belongs to the NARF family.</text>
</comment>
<reference evidence="4" key="1">
    <citation type="journal article" date="2013" name="Science">
        <title>Comparative analysis of bat genomes provides insight into the evolution of flight and immunity.</title>
        <authorList>
            <person name="Zhang G."/>
            <person name="Cowled C."/>
            <person name="Shi Z."/>
            <person name="Huang Z."/>
            <person name="Bishop-Lilly K.A."/>
            <person name="Fang X."/>
            <person name="Wynne J.W."/>
            <person name="Xiong Z."/>
            <person name="Baker M.L."/>
            <person name="Zhao W."/>
            <person name="Tachedjian M."/>
            <person name="Zhu Y."/>
            <person name="Zhou P."/>
            <person name="Jiang X."/>
            <person name="Ng J."/>
            <person name="Yang L."/>
            <person name="Wu L."/>
            <person name="Xiao J."/>
            <person name="Feng Y."/>
            <person name="Chen Y."/>
            <person name="Sun X."/>
            <person name="Zhang Y."/>
            <person name="Marsh G.A."/>
            <person name="Crameri G."/>
            <person name="Broder C.C."/>
            <person name="Frey K.G."/>
            <person name="Wang L.F."/>
            <person name="Wang J."/>
        </authorList>
    </citation>
    <scope>NUCLEOTIDE SEQUENCE [LARGE SCALE GENOMIC DNA]</scope>
</reference>
<evidence type="ECO:0000256" key="1">
    <source>
        <dbReference type="ARBA" id="ARBA00006596"/>
    </source>
</evidence>
<name>L5MA26_MYODS</name>
<organism evidence="3 4">
    <name type="scientific">Myotis davidii</name>
    <name type="common">David's myotis</name>
    <dbReference type="NCBI Taxonomy" id="225400"/>
    <lineage>
        <taxon>Eukaryota</taxon>
        <taxon>Metazoa</taxon>
        <taxon>Chordata</taxon>
        <taxon>Craniata</taxon>
        <taxon>Vertebrata</taxon>
        <taxon>Euteleostomi</taxon>
        <taxon>Mammalia</taxon>
        <taxon>Eutheria</taxon>
        <taxon>Laurasiatheria</taxon>
        <taxon>Chiroptera</taxon>
        <taxon>Yangochiroptera</taxon>
        <taxon>Vespertilionidae</taxon>
        <taxon>Myotis</taxon>
    </lineage>
</organism>